<feature type="transmembrane region" description="Helical" evidence="1">
    <location>
        <begin position="52"/>
        <end position="72"/>
    </location>
</feature>
<dbReference type="AlphaFoldDB" id="A0A2S8AFZ8"/>
<dbReference type="EMBL" id="PSZM01000002">
    <property type="protein sequence ID" value="PQL95053.1"/>
    <property type="molecule type" value="Genomic_DNA"/>
</dbReference>
<evidence type="ECO:0000256" key="1">
    <source>
        <dbReference type="SAM" id="Phobius"/>
    </source>
</evidence>
<keyword evidence="1" id="KW-0472">Membrane</keyword>
<keyword evidence="3" id="KW-1185">Reference proteome</keyword>
<reference evidence="2 3" key="1">
    <citation type="submission" date="2018-02" db="EMBL/GenBank/DDBJ databases">
        <title>Genome sequences of Apibacter spp., gut symbionts of Asian honey bees.</title>
        <authorList>
            <person name="Kwong W.K."/>
            <person name="Steele M.I."/>
            <person name="Moran N.A."/>
        </authorList>
    </citation>
    <scope>NUCLEOTIDE SEQUENCE [LARGE SCALE GENOMIC DNA]</scope>
    <source>
        <strain evidence="3">wkB301</strain>
    </source>
</reference>
<organism evidence="2 3">
    <name type="scientific">Apibacter adventoris</name>
    <dbReference type="NCBI Taxonomy" id="1679466"/>
    <lineage>
        <taxon>Bacteria</taxon>
        <taxon>Pseudomonadati</taxon>
        <taxon>Bacteroidota</taxon>
        <taxon>Flavobacteriia</taxon>
        <taxon>Flavobacteriales</taxon>
        <taxon>Weeksellaceae</taxon>
        <taxon>Apibacter</taxon>
    </lineage>
</organism>
<evidence type="ECO:0000313" key="3">
    <source>
        <dbReference type="Proteomes" id="UP000238042"/>
    </source>
</evidence>
<gene>
    <name evidence="2" type="ORF">C4S77_02245</name>
</gene>
<accession>A0A2S8AFZ8</accession>
<comment type="caution">
    <text evidence="2">The sequence shown here is derived from an EMBL/GenBank/DDBJ whole genome shotgun (WGS) entry which is preliminary data.</text>
</comment>
<keyword evidence="1" id="KW-1133">Transmembrane helix</keyword>
<sequence>MANKIFELLIKQLISVYIGCSIIFLYYKIIGKNISYSEIINAEDKNTGLKKYRYKGFYIGVLFMTILVILIAEFL</sequence>
<dbReference type="Proteomes" id="UP000238042">
    <property type="component" value="Unassembled WGS sequence"/>
</dbReference>
<evidence type="ECO:0000313" key="2">
    <source>
        <dbReference type="EMBL" id="PQL95053.1"/>
    </source>
</evidence>
<feature type="transmembrane region" description="Helical" evidence="1">
    <location>
        <begin position="12"/>
        <end position="31"/>
    </location>
</feature>
<name>A0A2S8AFZ8_9FLAO</name>
<proteinExistence type="predicted"/>
<protein>
    <submittedName>
        <fullName evidence="2">Uncharacterized protein</fullName>
    </submittedName>
</protein>
<keyword evidence="1" id="KW-0812">Transmembrane</keyword>